<proteinExistence type="inferred from homology"/>
<comment type="subcellular location">
    <subcellularLocation>
        <location evidence="1">Cell membrane</location>
        <topology evidence="1">Peripheral membrane protein</topology>
        <orientation evidence="1">Cytoplasmic side</orientation>
    </subcellularLocation>
</comment>
<evidence type="ECO:0000313" key="3">
    <source>
        <dbReference type="Proteomes" id="UP001601058"/>
    </source>
</evidence>
<gene>
    <name evidence="2" type="primary">yidD</name>
    <name evidence="2" type="ORF">ACFYKT_17700</name>
</gene>
<dbReference type="NCBIfam" id="TIGR00278">
    <property type="entry name" value="membrane protein insertion efficiency factor YidD"/>
    <property type="match status" value="1"/>
</dbReference>
<evidence type="ECO:0000313" key="2">
    <source>
        <dbReference type="EMBL" id="MFE8698159.1"/>
    </source>
</evidence>
<dbReference type="EMBL" id="JBIACJ010000011">
    <property type="protein sequence ID" value="MFE8698159.1"/>
    <property type="molecule type" value="Genomic_DNA"/>
</dbReference>
<comment type="caution">
    <text evidence="2">The sequence shown here is derived from an EMBL/GenBank/DDBJ whole genome shotgun (WGS) entry which is preliminary data.</text>
</comment>
<dbReference type="PANTHER" id="PTHR33383">
    <property type="entry name" value="MEMBRANE PROTEIN INSERTION EFFICIENCY FACTOR-RELATED"/>
    <property type="match status" value="1"/>
</dbReference>
<dbReference type="RefSeq" id="WP_389222287.1">
    <property type="nucleotide sequence ID" value="NZ_JBIACJ010000011.1"/>
</dbReference>
<reference evidence="2 3" key="1">
    <citation type="submission" date="2024-08" db="EMBL/GenBank/DDBJ databases">
        <title>Two novel Cytobacillus novel species.</title>
        <authorList>
            <person name="Liu G."/>
        </authorList>
    </citation>
    <scope>NUCLEOTIDE SEQUENCE [LARGE SCALE GENOMIC DNA]</scope>
    <source>
        <strain evidence="2 3">FJAT-53684</strain>
    </source>
</reference>
<comment type="similarity">
    <text evidence="1">Belongs to the UPF0161 family.</text>
</comment>
<dbReference type="HAMAP" id="MF_00386">
    <property type="entry name" value="UPF0161_YidD"/>
    <property type="match status" value="1"/>
</dbReference>
<evidence type="ECO:0000256" key="1">
    <source>
        <dbReference type="HAMAP-Rule" id="MF_00386"/>
    </source>
</evidence>
<accession>A0ABW6K1V8</accession>
<dbReference type="InterPro" id="IPR002696">
    <property type="entry name" value="Membr_insert_effic_factor_YidD"/>
</dbReference>
<keyword evidence="3" id="KW-1185">Reference proteome</keyword>
<name>A0ABW6K1V8_9BACI</name>
<keyword evidence="1" id="KW-0472">Membrane</keyword>
<organism evidence="2 3">
    <name type="scientific">Cytobacillus mangrovibacter</name>
    <dbReference type="NCBI Taxonomy" id="3299024"/>
    <lineage>
        <taxon>Bacteria</taxon>
        <taxon>Bacillati</taxon>
        <taxon>Bacillota</taxon>
        <taxon>Bacilli</taxon>
        <taxon>Bacillales</taxon>
        <taxon>Bacillaceae</taxon>
        <taxon>Cytobacillus</taxon>
    </lineage>
</organism>
<dbReference type="Pfam" id="PF01809">
    <property type="entry name" value="YidD"/>
    <property type="match status" value="1"/>
</dbReference>
<comment type="function">
    <text evidence="1">Could be involved in insertion of integral membrane proteins into the membrane.</text>
</comment>
<protein>
    <recommendedName>
        <fullName evidence="1">Putative membrane protein insertion efficiency factor</fullName>
    </recommendedName>
</protein>
<dbReference type="SMART" id="SM01234">
    <property type="entry name" value="Haemolytic"/>
    <property type="match status" value="1"/>
</dbReference>
<dbReference type="PANTHER" id="PTHR33383:SF1">
    <property type="entry name" value="MEMBRANE PROTEIN INSERTION EFFICIENCY FACTOR-RELATED"/>
    <property type="match status" value="1"/>
</dbReference>
<sequence>MLKKIMIGFIRFYQIVISPLKPPTCRFYPTCSHYGLESVKRFGAIKGGWLAVKRILKCHPFHPGGFDPVPEKSPKKKND</sequence>
<keyword evidence="1" id="KW-1003">Cell membrane</keyword>
<dbReference type="Proteomes" id="UP001601058">
    <property type="component" value="Unassembled WGS sequence"/>
</dbReference>